<dbReference type="Proteomes" id="UP001054945">
    <property type="component" value="Unassembled WGS sequence"/>
</dbReference>
<dbReference type="EMBL" id="BPLR01011731">
    <property type="protein sequence ID" value="GIY48596.1"/>
    <property type="molecule type" value="Genomic_DNA"/>
</dbReference>
<evidence type="ECO:0000313" key="1">
    <source>
        <dbReference type="EMBL" id="GIY48596.1"/>
    </source>
</evidence>
<comment type="caution">
    <text evidence="1">The sequence shown here is derived from an EMBL/GenBank/DDBJ whole genome shotgun (WGS) entry which is preliminary data.</text>
</comment>
<gene>
    <name evidence="1" type="ORF">CEXT_215621</name>
</gene>
<evidence type="ECO:0000313" key="2">
    <source>
        <dbReference type="Proteomes" id="UP001054945"/>
    </source>
</evidence>
<organism evidence="1 2">
    <name type="scientific">Caerostris extrusa</name>
    <name type="common">Bark spider</name>
    <name type="synonym">Caerostris bankana</name>
    <dbReference type="NCBI Taxonomy" id="172846"/>
    <lineage>
        <taxon>Eukaryota</taxon>
        <taxon>Metazoa</taxon>
        <taxon>Ecdysozoa</taxon>
        <taxon>Arthropoda</taxon>
        <taxon>Chelicerata</taxon>
        <taxon>Arachnida</taxon>
        <taxon>Araneae</taxon>
        <taxon>Araneomorphae</taxon>
        <taxon>Entelegynae</taxon>
        <taxon>Araneoidea</taxon>
        <taxon>Araneidae</taxon>
        <taxon>Caerostris</taxon>
    </lineage>
</organism>
<reference evidence="1 2" key="1">
    <citation type="submission" date="2021-06" db="EMBL/GenBank/DDBJ databases">
        <title>Caerostris extrusa draft genome.</title>
        <authorList>
            <person name="Kono N."/>
            <person name="Arakawa K."/>
        </authorList>
    </citation>
    <scope>NUCLEOTIDE SEQUENCE [LARGE SCALE GENOMIC DNA]</scope>
</reference>
<name>A0AAV4TT51_CAEEX</name>
<sequence>MRLIRLFLCISSKVAFLITVIFKAIHIYRLISNIQPLTPSKNDLILQNWYSSQPVVTFPPGPFNYSTPLIISPFILLLKKVPSPLCLAQIKIRCRALR</sequence>
<proteinExistence type="predicted"/>
<dbReference type="AlphaFoldDB" id="A0AAV4TT51"/>
<accession>A0AAV4TT51</accession>
<protein>
    <recommendedName>
        <fullName evidence="3">Secreted protein</fullName>
    </recommendedName>
</protein>
<evidence type="ECO:0008006" key="3">
    <source>
        <dbReference type="Google" id="ProtNLM"/>
    </source>
</evidence>
<keyword evidence="2" id="KW-1185">Reference proteome</keyword>